<keyword evidence="3" id="KW-0489">Methyltransferase</keyword>
<reference evidence="2" key="1">
    <citation type="submission" date="2022-10" db="EMBL/GenBank/DDBJ databases">
        <authorList>
            <person name="Chen Y."/>
            <person name="Dougan E. K."/>
            <person name="Chan C."/>
            <person name="Rhodes N."/>
            <person name="Thang M."/>
        </authorList>
    </citation>
    <scope>NUCLEOTIDE SEQUENCE</scope>
</reference>
<evidence type="ECO:0000313" key="2">
    <source>
        <dbReference type="EMBL" id="CAI3982555.1"/>
    </source>
</evidence>
<dbReference type="OrthoDB" id="440862at2759"/>
<name>A0A9P1C1I6_9DINO</name>
<feature type="compositionally biased region" description="Polar residues" evidence="1">
    <location>
        <begin position="616"/>
        <end position="626"/>
    </location>
</feature>
<proteinExistence type="predicted"/>
<gene>
    <name evidence="2" type="ORF">C1SCF055_LOCUS10236</name>
</gene>
<sequence>MQVHLAQPGCFLFEILVQMQLPLIRKVIDLTGKILPVDLRVWHPMAVKTLDEAPWTLRPGSFRCANGFPHTAHFGLHDGQVWCGLQNLIQAVTPPAHAVFAVHPAFAQALTGQPAIDSPKPTRCGKNTAEAFGHWTLLWGHQVSTGLCWTHFNGFSSPCSQEAHRLAKAISNALGLDFHPPHSKSWIAQIDSNTCGTVALVHLFQLLNPGLMVPPTAIKLIHEWILAHPALQGRIFAQGLADLSTDQMAKLKQLLFDHGVPEAKVDERAKFVVQKLEAPAIIELTSEQLEKFNMTKISFPATYKGTGEPVLIFGSLKNLGDKKINRHMIGAKTQIDTINTAVIRIHAYKDELQAQWQDLVKSPVRLISTIVPQLQLCAGEGCGQDCPKSHPAIGENLDSITMEVWGRSFGKLEGGRAPAAEATYFSVYIRVPESILKSLLQSNITGIYLDPRQDKSPDERYRVIWLSVHTLAEAQHSLKTCAKALGLVRLRHKYGLRVETVDEEAAFKFLKPDATYIATRVQRTFQLFPLPHGLQRAGLIKILTDLEWVAKPLQPGRGQQDGISWMVGSTTAPPVAVFSSFGKEVLITETTKQQAPTKPLNFLASTKTQKHLRTEAGSSTMASTDPWQDASADPWNSWKPTSGENGASKPAAGESHLADITNKLRDEIQTTMRKELDDYKSSQDATMAEHDDAATEQRFARIESTLGEIQAQQGQFNQWVTQVGEASTATETAIQTINYTLSMPQQELHGLHHEIKNVSDSVGQTLQKTLASHQTEMSADFAARFDKLAAMFAKKHCSE</sequence>
<dbReference type="EMBL" id="CAMXCT030000724">
    <property type="protein sequence ID" value="CAL4769867.1"/>
    <property type="molecule type" value="Genomic_DNA"/>
</dbReference>
<dbReference type="EMBL" id="CAMXCT020000724">
    <property type="protein sequence ID" value="CAL1135930.1"/>
    <property type="molecule type" value="Genomic_DNA"/>
</dbReference>
<evidence type="ECO:0000313" key="4">
    <source>
        <dbReference type="Proteomes" id="UP001152797"/>
    </source>
</evidence>
<feature type="region of interest" description="Disordered" evidence="1">
    <location>
        <begin position="606"/>
        <end position="653"/>
    </location>
</feature>
<evidence type="ECO:0000256" key="1">
    <source>
        <dbReference type="SAM" id="MobiDB-lite"/>
    </source>
</evidence>
<protein>
    <submittedName>
        <fullName evidence="3">Modification methylase HgiCII</fullName>
    </submittedName>
</protein>
<dbReference type="GO" id="GO:0008168">
    <property type="term" value="F:methyltransferase activity"/>
    <property type="evidence" value="ECO:0007669"/>
    <property type="project" value="UniProtKB-KW"/>
</dbReference>
<organism evidence="2">
    <name type="scientific">Cladocopium goreaui</name>
    <dbReference type="NCBI Taxonomy" id="2562237"/>
    <lineage>
        <taxon>Eukaryota</taxon>
        <taxon>Sar</taxon>
        <taxon>Alveolata</taxon>
        <taxon>Dinophyceae</taxon>
        <taxon>Suessiales</taxon>
        <taxon>Symbiodiniaceae</taxon>
        <taxon>Cladocopium</taxon>
    </lineage>
</organism>
<comment type="caution">
    <text evidence="2">The sequence shown here is derived from an EMBL/GenBank/DDBJ whole genome shotgun (WGS) entry which is preliminary data.</text>
</comment>
<reference evidence="3 4" key="2">
    <citation type="submission" date="2024-05" db="EMBL/GenBank/DDBJ databases">
        <authorList>
            <person name="Chen Y."/>
            <person name="Shah S."/>
            <person name="Dougan E. K."/>
            <person name="Thang M."/>
            <person name="Chan C."/>
        </authorList>
    </citation>
    <scope>NUCLEOTIDE SEQUENCE [LARGE SCALE GENOMIC DNA]</scope>
</reference>
<dbReference type="Proteomes" id="UP001152797">
    <property type="component" value="Unassembled WGS sequence"/>
</dbReference>
<dbReference type="EMBL" id="CAMXCT010000724">
    <property type="protein sequence ID" value="CAI3982555.1"/>
    <property type="molecule type" value="Genomic_DNA"/>
</dbReference>
<evidence type="ECO:0000313" key="3">
    <source>
        <dbReference type="EMBL" id="CAL4769867.1"/>
    </source>
</evidence>
<dbReference type="AlphaFoldDB" id="A0A9P1C1I6"/>
<keyword evidence="3" id="KW-0808">Transferase</keyword>
<accession>A0A9P1C1I6</accession>
<dbReference type="GO" id="GO:0032259">
    <property type="term" value="P:methylation"/>
    <property type="evidence" value="ECO:0007669"/>
    <property type="project" value="UniProtKB-KW"/>
</dbReference>
<keyword evidence="4" id="KW-1185">Reference proteome</keyword>